<accession>A0ABP6RDE8</accession>
<gene>
    <name evidence="7 9" type="primary">pgl</name>
    <name evidence="9" type="ORF">GCM10020260_19370</name>
</gene>
<dbReference type="CDD" id="cd01400">
    <property type="entry name" value="6PGL"/>
    <property type="match status" value="1"/>
</dbReference>
<dbReference type="Proteomes" id="UP001501736">
    <property type="component" value="Unassembled WGS sequence"/>
</dbReference>
<evidence type="ECO:0000256" key="6">
    <source>
        <dbReference type="ARBA" id="ARBA00020337"/>
    </source>
</evidence>
<keyword evidence="10" id="KW-1185">Reference proteome</keyword>
<proteinExistence type="inferred from homology"/>
<evidence type="ECO:0000256" key="2">
    <source>
        <dbReference type="ARBA" id="ARBA00002681"/>
    </source>
</evidence>
<evidence type="ECO:0000313" key="10">
    <source>
        <dbReference type="Proteomes" id="UP001501736"/>
    </source>
</evidence>
<evidence type="ECO:0000256" key="7">
    <source>
        <dbReference type="RuleBase" id="RU365095"/>
    </source>
</evidence>
<evidence type="ECO:0000256" key="4">
    <source>
        <dbReference type="ARBA" id="ARBA00010662"/>
    </source>
</evidence>
<dbReference type="EMBL" id="BAAAYG010000007">
    <property type="protein sequence ID" value="GAA3285824.1"/>
    <property type="molecule type" value="Genomic_DNA"/>
</dbReference>
<comment type="function">
    <text evidence="2 7">Hydrolysis of 6-phosphogluconolactone to 6-phosphogluconate.</text>
</comment>
<organism evidence="9 10">
    <name type="scientific">Nesterenkonia halobia</name>
    <dbReference type="NCBI Taxonomy" id="37922"/>
    <lineage>
        <taxon>Bacteria</taxon>
        <taxon>Bacillati</taxon>
        <taxon>Actinomycetota</taxon>
        <taxon>Actinomycetes</taxon>
        <taxon>Micrococcales</taxon>
        <taxon>Micrococcaceae</taxon>
        <taxon>Nesterenkonia</taxon>
    </lineage>
</organism>
<evidence type="ECO:0000256" key="1">
    <source>
        <dbReference type="ARBA" id="ARBA00000832"/>
    </source>
</evidence>
<dbReference type="Gene3D" id="3.40.50.1360">
    <property type="match status" value="1"/>
</dbReference>
<dbReference type="PANTHER" id="PTHR11054:SF0">
    <property type="entry name" value="6-PHOSPHOGLUCONOLACTONASE"/>
    <property type="match status" value="1"/>
</dbReference>
<name>A0ABP6RDE8_9MICC</name>
<dbReference type="SUPFAM" id="SSF100950">
    <property type="entry name" value="NagB/RpiA/CoA transferase-like"/>
    <property type="match status" value="1"/>
</dbReference>
<dbReference type="InterPro" id="IPR006148">
    <property type="entry name" value="Glc/Gal-6P_isomerase"/>
</dbReference>
<protein>
    <recommendedName>
        <fullName evidence="6 7">6-phosphogluconolactonase</fullName>
        <shortName evidence="7">6PGL</shortName>
        <ecNumber evidence="5 7">3.1.1.31</ecNumber>
    </recommendedName>
</protein>
<feature type="domain" description="Glucosamine/galactosamine-6-phosphate isomerase" evidence="8">
    <location>
        <begin position="19"/>
        <end position="252"/>
    </location>
</feature>
<dbReference type="InterPro" id="IPR039104">
    <property type="entry name" value="6PGL"/>
</dbReference>
<evidence type="ECO:0000313" key="9">
    <source>
        <dbReference type="EMBL" id="GAA3285824.1"/>
    </source>
</evidence>
<dbReference type="InterPro" id="IPR005900">
    <property type="entry name" value="6-phosphogluconolactonase_DevB"/>
</dbReference>
<comment type="similarity">
    <text evidence="4 7">Belongs to the glucosamine/galactosamine-6-phosphate isomerase family. 6-phosphogluconolactonase subfamily.</text>
</comment>
<evidence type="ECO:0000256" key="5">
    <source>
        <dbReference type="ARBA" id="ARBA00013198"/>
    </source>
</evidence>
<reference evidence="10" key="1">
    <citation type="journal article" date="2019" name="Int. J. Syst. Evol. Microbiol.">
        <title>The Global Catalogue of Microorganisms (GCM) 10K type strain sequencing project: providing services to taxonomists for standard genome sequencing and annotation.</title>
        <authorList>
            <consortium name="The Broad Institute Genomics Platform"/>
            <consortium name="The Broad Institute Genome Sequencing Center for Infectious Disease"/>
            <person name="Wu L."/>
            <person name="Ma J."/>
        </authorList>
    </citation>
    <scope>NUCLEOTIDE SEQUENCE [LARGE SCALE GENOMIC DNA]</scope>
    <source>
        <strain evidence="10">JCM 11483</strain>
    </source>
</reference>
<sequence length="262" mass="27145">MTIEGHTDLPAPRTEIFADKDALCASVAERLVALLRSTVAADGVAHVALTGGGAGIGTLAAVSELLRGDASAAPDWRAVHIWWGDERLLPADDAERNAQQAREALLDELVRDHGLPEANIHPMAATEQTDSPDEGAERYAAELASHAAAGAALPSFAVVLLGVGPDGHVASLFPGREALAATGRSTVGEHDSPKPPPARVSLTFDAIRSARRVWTVVAGADKAEAVGRAFEGATPVEEIPAKNARGAEETVWHVDAAAAAHL</sequence>
<evidence type="ECO:0000256" key="3">
    <source>
        <dbReference type="ARBA" id="ARBA00004961"/>
    </source>
</evidence>
<keyword evidence="7" id="KW-0378">Hydrolase</keyword>
<dbReference type="NCBIfam" id="TIGR01198">
    <property type="entry name" value="pgl"/>
    <property type="match status" value="1"/>
</dbReference>
<dbReference type="Pfam" id="PF01182">
    <property type="entry name" value="Glucosamine_iso"/>
    <property type="match status" value="1"/>
</dbReference>
<comment type="caution">
    <text evidence="9">The sequence shown here is derived from an EMBL/GenBank/DDBJ whole genome shotgun (WGS) entry which is preliminary data.</text>
</comment>
<dbReference type="PANTHER" id="PTHR11054">
    <property type="entry name" value="6-PHOSPHOGLUCONOLACTONASE"/>
    <property type="match status" value="1"/>
</dbReference>
<dbReference type="InterPro" id="IPR037171">
    <property type="entry name" value="NagB/RpiA_transferase-like"/>
</dbReference>
<comment type="pathway">
    <text evidence="3 7">Carbohydrate degradation; pentose phosphate pathway; D-ribulose 5-phosphate from D-glucose 6-phosphate (oxidative stage): step 2/3.</text>
</comment>
<dbReference type="EC" id="3.1.1.31" evidence="5 7"/>
<evidence type="ECO:0000259" key="8">
    <source>
        <dbReference type="Pfam" id="PF01182"/>
    </source>
</evidence>
<comment type="catalytic activity">
    <reaction evidence="1 7">
        <text>6-phospho-D-glucono-1,5-lactone + H2O = 6-phospho-D-gluconate + H(+)</text>
        <dbReference type="Rhea" id="RHEA:12556"/>
        <dbReference type="ChEBI" id="CHEBI:15377"/>
        <dbReference type="ChEBI" id="CHEBI:15378"/>
        <dbReference type="ChEBI" id="CHEBI:57955"/>
        <dbReference type="ChEBI" id="CHEBI:58759"/>
        <dbReference type="EC" id="3.1.1.31"/>
    </reaction>
</comment>
<dbReference type="RefSeq" id="WP_344720728.1">
    <property type="nucleotide sequence ID" value="NZ_BAAAYG010000007.1"/>
</dbReference>